<comment type="caution">
    <text evidence="2">The sequence shown here is derived from an EMBL/GenBank/DDBJ whole genome shotgun (WGS) entry which is preliminary data.</text>
</comment>
<protein>
    <submittedName>
        <fullName evidence="2">Uncharacterized protein</fullName>
    </submittedName>
</protein>
<gene>
    <name evidence="2" type="ORF">Pcinc_017385</name>
</gene>
<evidence type="ECO:0000313" key="3">
    <source>
        <dbReference type="Proteomes" id="UP001286313"/>
    </source>
</evidence>
<feature type="compositionally biased region" description="Basic and acidic residues" evidence="1">
    <location>
        <begin position="7"/>
        <end position="19"/>
    </location>
</feature>
<reference evidence="2" key="1">
    <citation type="submission" date="2023-10" db="EMBL/GenBank/DDBJ databases">
        <title>Genome assemblies of two species of porcelain crab, Petrolisthes cinctipes and Petrolisthes manimaculis (Anomura: Porcellanidae).</title>
        <authorList>
            <person name="Angst P."/>
        </authorList>
    </citation>
    <scope>NUCLEOTIDE SEQUENCE</scope>
    <source>
        <strain evidence="2">PB745_01</strain>
        <tissue evidence="2">Gill</tissue>
    </source>
</reference>
<evidence type="ECO:0000313" key="2">
    <source>
        <dbReference type="EMBL" id="KAK3877983.1"/>
    </source>
</evidence>
<proteinExistence type="predicted"/>
<dbReference type="Proteomes" id="UP001286313">
    <property type="component" value="Unassembled WGS sequence"/>
</dbReference>
<sequence>MYKRKQLKDPEFQTDEKKQNQHLAFKAGQSKEIKPPALKAFHYSDNNSGFRTDQTRYKQISQSSLYSIWYNQIRIPDKDNWFWEYEDERSLYNTSREALLGKNKRNMERNTRREWRSNAKLMVQKRRNKGTQSWKDEKIRRQREFEAWNWGMGEIWRRKETKDRMAQTWKDGRIRRSNEQIWKKRKVGFETRSFGRLEKRVVGAHRPEKKAAVWQGSASRVIGIQGKRDVWASQKREESEFPKSITRELLAGKMGIESGGQEVVGARDESVGAQRSRRWRSARVQIMNGEWSRNKRESGAQNVLGARKESVVIHEWNKTNCDILLQLAMDVVRSFRLSYVIVYTSSTNHKAQGTVRARERDEYSRGK</sequence>
<feature type="region of interest" description="Disordered" evidence="1">
    <location>
        <begin position="1"/>
        <end position="20"/>
    </location>
</feature>
<dbReference type="AlphaFoldDB" id="A0AAE1FUC1"/>
<dbReference type="EMBL" id="JAWQEG010001607">
    <property type="protein sequence ID" value="KAK3877983.1"/>
    <property type="molecule type" value="Genomic_DNA"/>
</dbReference>
<name>A0AAE1FUC1_PETCI</name>
<evidence type="ECO:0000256" key="1">
    <source>
        <dbReference type="SAM" id="MobiDB-lite"/>
    </source>
</evidence>
<organism evidence="2 3">
    <name type="scientific">Petrolisthes cinctipes</name>
    <name type="common">Flat porcelain crab</name>
    <dbReference type="NCBI Taxonomy" id="88211"/>
    <lineage>
        <taxon>Eukaryota</taxon>
        <taxon>Metazoa</taxon>
        <taxon>Ecdysozoa</taxon>
        <taxon>Arthropoda</taxon>
        <taxon>Crustacea</taxon>
        <taxon>Multicrustacea</taxon>
        <taxon>Malacostraca</taxon>
        <taxon>Eumalacostraca</taxon>
        <taxon>Eucarida</taxon>
        <taxon>Decapoda</taxon>
        <taxon>Pleocyemata</taxon>
        <taxon>Anomura</taxon>
        <taxon>Galatheoidea</taxon>
        <taxon>Porcellanidae</taxon>
        <taxon>Petrolisthes</taxon>
    </lineage>
</organism>
<accession>A0AAE1FUC1</accession>
<keyword evidence="3" id="KW-1185">Reference proteome</keyword>